<sequence>MNMLNFVQTTTPEKAFNPERWAQIGFPRDCIANADTHGSKRHLAVETIPFVGAGAQAARNKVNRFWSGGYMRVYVVWLMLVCCSLSGCVAAYYR</sequence>
<organism evidence="2 3">
    <name type="scientific">Serratia fonticola</name>
    <dbReference type="NCBI Taxonomy" id="47917"/>
    <lineage>
        <taxon>Bacteria</taxon>
        <taxon>Pseudomonadati</taxon>
        <taxon>Pseudomonadota</taxon>
        <taxon>Gammaproteobacteria</taxon>
        <taxon>Enterobacterales</taxon>
        <taxon>Yersiniaceae</taxon>
        <taxon>Serratia</taxon>
    </lineage>
</organism>
<evidence type="ECO:0000313" key="2">
    <source>
        <dbReference type="EMBL" id="WMT12656.1"/>
    </source>
</evidence>
<name>A0ABY9PGW4_SERFO</name>
<keyword evidence="1" id="KW-1133">Transmembrane helix</keyword>
<feature type="transmembrane region" description="Helical" evidence="1">
    <location>
        <begin position="74"/>
        <end position="93"/>
    </location>
</feature>
<evidence type="ECO:0000313" key="3">
    <source>
        <dbReference type="Proteomes" id="UP001235341"/>
    </source>
</evidence>
<gene>
    <name evidence="2" type="ORF">RFB13_15475</name>
</gene>
<protein>
    <submittedName>
        <fullName evidence="2">Uncharacterized protein</fullName>
    </submittedName>
</protein>
<keyword evidence="1" id="KW-0472">Membrane</keyword>
<accession>A0ABY9PGW4</accession>
<evidence type="ECO:0000256" key="1">
    <source>
        <dbReference type="SAM" id="Phobius"/>
    </source>
</evidence>
<dbReference type="EMBL" id="CP133586">
    <property type="protein sequence ID" value="WMT12656.1"/>
    <property type="molecule type" value="Genomic_DNA"/>
</dbReference>
<keyword evidence="1" id="KW-0812">Transmembrane</keyword>
<keyword evidence="3" id="KW-1185">Reference proteome</keyword>
<dbReference type="RefSeq" id="WP_309204840.1">
    <property type="nucleotide sequence ID" value="NZ_CP133586.1"/>
</dbReference>
<dbReference type="Proteomes" id="UP001235341">
    <property type="component" value="Chromosome"/>
</dbReference>
<proteinExistence type="predicted"/>
<reference evidence="2 3" key="1">
    <citation type="submission" date="2023-08" db="EMBL/GenBank/DDBJ databases">
        <title>Complete Genome and Methylome dissection of Serratia fonticola NEB369.</title>
        <authorList>
            <person name="Fomenkov A."/>
            <person name="Roberts R.D."/>
        </authorList>
    </citation>
    <scope>NUCLEOTIDE SEQUENCE [LARGE SCALE GENOMIC DNA]</scope>
    <source>
        <strain evidence="2 3">NEB369</strain>
    </source>
</reference>